<keyword evidence="1" id="KW-0808">Transferase</keyword>
<accession>A0A1M6IRK0</accession>
<evidence type="ECO:0000313" key="1">
    <source>
        <dbReference type="EMBL" id="SHJ37140.1"/>
    </source>
</evidence>
<dbReference type="OrthoDB" id="9813917at2"/>
<evidence type="ECO:0000313" key="2">
    <source>
        <dbReference type="Proteomes" id="UP000184432"/>
    </source>
</evidence>
<dbReference type="SUPFAM" id="SSF52540">
    <property type="entry name" value="P-loop containing nucleoside triphosphate hydrolases"/>
    <property type="match status" value="1"/>
</dbReference>
<name>A0A1M6IRK0_9FLAO</name>
<sequence length="179" mass="21141">MKILIFGASGSGTTTLGKAIEKETGFVHLDVDDYYWRKTEPLFVEKVPLQERNEHLKQDFEHYDHVVMSGSMVSWGKEWEVAFDLAIFLYLDNEERMDRLQKRENERYGNLLETDQEIQKNSKAFLQWANRYENDDFEGRSLKIHKNWMKKLDCPVLQIDGSLELPNKVHLVMTKLKTI</sequence>
<dbReference type="Proteomes" id="UP000184432">
    <property type="component" value="Unassembled WGS sequence"/>
</dbReference>
<dbReference type="NCBIfam" id="NF004861">
    <property type="entry name" value="PRK06217.1"/>
    <property type="match status" value="1"/>
</dbReference>
<dbReference type="PANTHER" id="PTHR37816:SF2">
    <property type="entry name" value="DNA TOPOLOGY MODULATION PROTEIN FLAR-RELATED PROTEIN"/>
    <property type="match status" value="1"/>
</dbReference>
<gene>
    <name evidence="1" type="ORF">SAMN04488508_10831</name>
</gene>
<proteinExistence type="predicted"/>
<dbReference type="PANTHER" id="PTHR37816">
    <property type="entry name" value="YALI0E33011P"/>
    <property type="match status" value="1"/>
</dbReference>
<protein>
    <submittedName>
        <fullName evidence="1">Adenylate kinase</fullName>
    </submittedName>
</protein>
<keyword evidence="2" id="KW-1185">Reference proteome</keyword>
<dbReference type="RefSeq" id="WP_073318802.1">
    <property type="nucleotide sequence ID" value="NZ_FQYP01000008.1"/>
</dbReference>
<dbReference type="GO" id="GO:0016301">
    <property type="term" value="F:kinase activity"/>
    <property type="evidence" value="ECO:0007669"/>
    <property type="project" value="UniProtKB-KW"/>
</dbReference>
<dbReference type="AlphaFoldDB" id="A0A1M6IRK0"/>
<keyword evidence="1" id="KW-0418">Kinase</keyword>
<organism evidence="1 2">
    <name type="scientific">Aquimarina spongiae</name>
    <dbReference type="NCBI Taxonomy" id="570521"/>
    <lineage>
        <taxon>Bacteria</taxon>
        <taxon>Pseudomonadati</taxon>
        <taxon>Bacteroidota</taxon>
        <taxon>Flavobacteriia</taxon>
        <taxon>Flavobacteriales</taxon>
        <taxon>Flavobacteriaceae</taxon>
        <taxon>Aquimarina</taxon>
    </lineage>
</organism>
<dbReference type="InterPro" id="IPR027417">
    <property type="entry name" value="P-loop_NTPase"/>
</dbReference>
<dbReference type="Pfam" id="PF13238">
    <property type="entry name" value="AAA_18"/>
    <property type="match status" value="1"/>
</dbReference>
<dbReference type="Gene3D" id="3.40.50.300">
    <property type="entry name" value="P-loop containing nucleotide triphosphate hydrolases"/>
    <property type="match status" value="1"/>
</dbReference>
<dbReference type="STRING" id="570521.SAMN04488508_10831"/>
<reference evidence="2" key="1">
    <citation type="submission" date="2016-11" db="EMBL/GenBank/DDBJ databases">
        <authorList>
            <person name="Varghese N."/>
            <person name="Submissions S."/>
        </authorList>
    </citation>
    <scope>NUCLEOTIDE SEQUENCE [LARGE SCALE GENOMIC DNA]</scope>
    <source>
        <strain evidence="2">DSM 22623</strain>
    </source>
</reference>
<dbReference type="EMBL" id="FQYP01000008">
    <property type="protein sequence ID" value="SHJ37140.1"/>
    <property type="molecule type" value="Genomic_DNA"/>
</dbReference>
<dbReference type="InterPro" id="IPR052922">
    <property type="entry name" value="Cytidylate_Kinase-2"/>
</dbReference>